<proteinExistence type="predicted"/>
<evidence type="ECO:0000256" key="1">
    <source>
        <dbReference type="SAM" id="MobiDB-lite"/>
    </source>
</evidence>
<name>A0A8J6HR16_TENMO</name>
<evidence type="ECO:0000313" key="2">
    <source>
        <dbReference type="EMBL" id="KAH0818456.1"/>
    </source>
</evidence>
<accession>A0A8J6HR16</accession>
<protein>
    <submittedName>
        <fullName evidence="2">Uncharacterized protein</fullName>
    </submittedName>
</protein>
<gene>
    <name evidence="2" type="ORF">GEV33_004335</name>
</gene>
<sequence>MALIVRRCQPSGPSKSPKITVSYRYRLSWSRNPSSSSEIERIHFTNFRLLGVVRANYRYRTAKENRRVLLRFIVEQPLSAERGRSLGWPFATLFFRVSFRRTTYRLLGYRSSGRFVATSFFRAIRRQTIYSPLKSSFVRTIYRSNKESVKTSERNGEPNLEPNSEPYGEPLAEMSVQMKTCRVASAPCLLLFHTSRLSLRWHRAHQDKLSQRIAFLNGLWCRFVCIASALSLDTRGARWEEFSREKENYRQRSVQQQFNNGDFLERVGAVRD</sequence>
<evidence type="ECO:0000313" key="3">
    <source>
        <dbReference type="Proteomes" id="UP000719412"/>
    </source>
</evidence>
<dbReference type="Proteomes" id="UP000719412">
    <property type="component" value="Unassembled WGS sequence"/>
</dbReference>
<feature type="region of interest" description="Disordered" evidence="1">
    <location>
        <begin position="148"/>
        <end position="169"/>
    </location>
</feature>
<keyword evidence="3" id="KW-1185">Reference proteome</keyword>
<comment type="caution">
    <text evidence="2">The sequence shown here is derived from an EMBL/GenBank/DDBJ whole genome shotgun (WGS) entry which is preliminary data.</text>
</comment>
<organism evidence="2 3">
    <name type="scientific">Tenebrio molitor</name>
    <name type="common">Yellow mealworm beetle</name>
    <dbReference type="NCBI Taxonomy" id="7067"/>
    <lineage>
        <taxon>Eukaryota</taxon>
        <taxon>Metazoa</taxon>
        <taxon>Ecdysozoa</taxon>
        <taxon>Arthropoda</taxon>
        <taxon>Hexapoda</taxon>
        <taxon>Insecta</taxon>
        <taxon>Pterygota</taxon>
        <taxon>Neoptera</taxon>
        <taxon>Endopterygota</taxon>
        <taxon>Coleoptera</taxon>
        <taxon>Polyphaga</taxon>
        <taxon>Cucujiformia</taxon>
        <taxon>Tenebrionidae</taxon>
        <taxon>Tenebrio</taxon>
    </lineage>
</organism>
<dbReference type="AlphaFoldDB" id="A0A8J6HR16"/>
<reference evidence="2" key="1">
    <citation type="journal article" date="2020" name="J Insects Food Feed">
        <title>The yellow mealworm (Tenebrio molitor) genome: a resource for the emerging insects as food and feed industry.</title>
        <authorList>
            <person name="Eriksson T."/>
            <person name="Andere A."/>
            <person name="Kelstrup H."/>
            <person name="Emery V."/>
            <person name="Picard C."/>
        </authorList>
    </citation>
    <scope>NUCLEOTIDE SEQUENCE</scope>
    <source>
        <strain evidence="2">Stoneville</strain>
        <tissue evidence="2">Whole head</tissue>
    </source>
</reference>
<reference evidence="2" key="2">
    <citation type="submission" date="2021-08" db="EMBL/GenBank/DDBJ databases">
        <authorList>
            <person name="Eriksson T."/>
        </authorList>
    </citation>
    <scope>NUCLEOTIDE SEQUENCE</scope>
    <source>
        <strain evidence="2">Stoneville</strain>
        <tissue evidence="2">Whole head</tissue>
    </source>
</reference>
<dbReference type="EMBL" id="JABDTM020017633">
    <property type="protein sequence ID" value="KAH0818456.1"/>
    <property type="molecule type" value="Genomic_DNA"/>
</dbReference>